<dbReference type="RefSeq" id="WP_181644342.1">
    <property type="nucleotide sequence ID" value="NZ_JAAOWU010000024.1"/>
</dbReference>
<name>A0ABW8DUT1_9PSED</name>
<evidence type="ECO:0000313" key="1">
    <source>
        <dbReference type="EMBL" id="MFJ2677361.1"/>
    </source>
</evidence>
<protein>
    <submittedName>
        <fullName evidence="1">Chemotaxis protein CheY</fullName>
    </submittedName>
</protein>
<comment type="caution">
    <text evidence="1">The sequence shown here is derived from an EMBL/GenBank/DDBJ whole genome shotgun (WGS) entry which is preliminary data.</text>
</comment>
<organism evidence="1 2">
    <name type="scientific">Pseudomonas sivasensis</name>
    <dbReference type="NCBI Taxonomy" id="1880678"/>
    <lineage>
        <taxon>Bacteria</taxon>
        <taxon>Pseudomonadati</taxon>
        <taxon>Pseudomonadota</taxon>
        <taxon>Gammaproteobacteria</taxon>
        <taxon>Pseudomonadales</taxon>
        <taxon>Pseudomonadaceae</taxon>
        <taxon>Pseudomonas</taxon>
    </lineage>
</organism>
<evidence type="ECO:0000313" key="2">
    <source>
        <dbReference type="Proteomes" id="UP001617213"/>
    </source>
</evidence>
<gene>
    <name evidence="1" type="ORF">ACIOWJ_04535</name>
</gene>
<dbReference type="Proteomes" id="UP001617213">
    <property type="component" value="Unassembled WGS sequence"/>
</dbReference>
<proteinExistence type="predicted"/>
<dbReference type="EMBL" id="JBIUWZ010000004">
    <property type="protein sequence ID" value="MFJ2677361.1"/>
    <property type="molecule type" value="Genomic_DNA"/>
</dbReference>
<accession>A0ABW8DUT1</accession>
<reference evidence="1 2" key="1">
    <citation type="submission" date="2024-10" db="EMBL/GenBank/DDBJ databases">
        <title>The Natural Products Discovery Center: Release of the First 8490 Sequenced Strains for Exploring Actinobacteria Biosynthetic Diversity.</title>
        <authorList>
            <person name="Kalkreuter E."/>
            <person name="Kautsar S.A."/>
            <person name="Yang D."/>
            <person name="Bader C.D."/>
            <person name="Teijaro C.N."/>
            <person name="Fluegel L."/>
            <person name="Davis C.M."/>
            <person name="Simpson J.R."/>
            <person name="Lauterbach L."/>
            <person name="Steele A.D."/>
            <person name="Gui C."/>
            <person name="Meng S."/>
            <person name="Li G."/>
            <person name="Viehrig K."/>
            <person name="Ye F."/>
            <person name="Su P."/>
            <person name="Kiefer A.F."/>
            <person name="Nichols A."/>
            <person name="Cepeda A.J."/>
            <person name="Yan W."/>
            <person name="Fan B."/>
            <person name="Jiang Y."/>
            <person name="Adhikari A."/>
            <person name="Zheng C.-J."/>
            <person name="Schuster L."/>
            <person name="Cowan T.M."/>
            <person name="Smanski M.J."/>
            <person name="Chevrette M.G."/>
            <person name="De Carvalho L.P.S."/>
            <person name="Shen B."/>
        </authorList>
    </citation>
    <scope>NUCLEOTIDE SEQUENCE [LARGE SCALE GENOMIC DNA]</scope>
    <source>
        <strain evidence="1 2">NPDC087581</strain>
    </source>
</reference>
<keyword evidence="2" id="KW-1185">Reference proteome</keyword>
<sequence length="167" mass="18406">MSTKTLRFLIADADLQQRIRIEKMLNLMGYHRIAPLSSFDELRVLTRSGGVAFDLLIINSALVSSPQENLMEYCHANPLIRHTLIYDGQCTPHVLVAGNQPTLHLSVPHLPDFIALQHCMGIVDPAPRIRVGKRPTLRVADSPNPASARFQGDPALVACAVGLSPRR</sequence>